<dbReference type="AlphaFoldDB" id="A0AAW0RIB8"/>
<organism evidence="1 2">
    <name type="scientific">Beauveria asiatica</name>
    <dbReference type="NCBI Taxonomy" id="1069075"/>
    <lineage>
        <taxon>Eukaryota</taxon>
        <taxon>Fungi</taxon>
        <taxon>Dikarya</taxon>
        <taxon>Ascomycota</taxon>
        <taxon>Pezizomycotina</taxon>
        <taxon>Sordariomycetes</taxon>
        <taxon>Hypocreomycetidae</taxon>
        <taxon>Hypocreales</taxon>
        <taxon>Cordycipitaceae</taxon>
        <taxon>Beauveria</taxon>
    </lineage>
</organism>
<keyword evidence="2" id="KW-1185">Reference proteome</keyword>
<accession>A0AAW0RIB8</accession>
<reference evidence="1 2" key="1">
    <citation type="submission" date="2020-02" db="EMBL/GenBank/DDBJ databases">
        <title>Comparative genomics of the hypocrealean fungal genus Beauvera.</title>
        <authorList>
            <person name="Showalter D.N."/>
            <person name="Bushley K.E."/>
            <person name="Rehner S.A."/>
        </authorList>
    </citation>
    <scope>NUCLEOTIDE SEQUENCE [LARGE SCALE GENOMIC DNA]</scope>
    <source>
        <strain evidence="1 2">ARSEF4384</strain>
    </source>
</reference>
<protein>
    <submittedName>
        <fullName evidence="1">Uncharacterized protein</fullName>
    </submittedName>
</protein>
<evidence type="ECO:0000313" key="2">
    <source>
        <dbReference type="Proteomes" id="UP001397290"/>
    </source>
</evidence>
<dbReference type="Proteomes" id="UP001397290">
    <property type="component" value="Unassembled WGS sequence"/>
</dbReference>
<proteinExistence type="predicted"/>
<comment type="caution">
    <text evidence="1">The sequence shown here is derived from an EMBL/GenBank/DDBJ whole genome shotgun (WGS) entry which is preliminary data.</text>
</comment>
<sequence>MGYTKLPEAITAPYTQQIILAVFTEAGGLDALSLADETLRHLTHKDQCLPVITEFHCSIGSIPLENGKIRAGSLHVSQEVLKAIRDAKWREWCRADDSNLHGVLNELRSAIEGTAQRYQVRVTTWDSPANA</sequence>
<evidence type="ECO:0000313" key="1">
    <source>
        <dbReference type="EMBL" id="KAK8141922.1"/>
    </source>
</evidence>
<name>A0AAW0RIB8_9HYPO</name>
<gene>
    <name evidence="1" type="ORF">G3M48_009683</name>
</gene>
<dbReference type="EMBL" id="JAAHCF010000806">
    <property type="protein sequence ID" value="KAK8141922.1"/>
    <property type="molecule type" value="Genomic_DNA"/>
</dbReference>